<dbReference type="EMBL" id="AAFW02000048">
    <property type="protein sequence ID" value="EDN62983.1"/>
    <property type="molecule type" value="Genomic_DNA"/>
</dbReference>
<reference evidence="1 2" key="1">
    <citation type="journal article" date="2007" name="Proc. Natl. Acad. Sci. U.S.A.">
        <title>Genome sequencing and comparative analysis of Saccharomyces cerevisiae strain YJM789.</title>
        <authorList>
            <person name="Wei W."/>
            <person name="McCusker J.H."/>
            <person name="Hyman R.W."/>
            <person name="Jones T."/>
            <person name="Ning Y."/>
            <person name="Cao Z."/>
            <person name="Gu Z."/>
            <person name="Bruno D."/>
            <person name="Miranda M."/>
            <person name="Nguyen M."/>
            <person name="Wilhelmy J."/>
            <person name="Komp C."/>
            <person name="Tamse R."/>
            <person name="Wang X."/>
            <person name="Jia P."/>
            <person name="Luedi P."/>
            <person name="Oefner P.J."/>
            <person name="David L."/>
            <person name="Dietrich F.S."/>
            <person name="Li Y."/>
            <person name="Davis R.W."/>
            <person name="Steinmetz L.M."/>
        </authorList>
    </citation>
    <scope>NUCLEOTIDE SEQUENCE [LARGE SCALE GENOMIC DNA]</scope>
    <source>
        <strain evidence="1 2">YJM789</strain>
    </source>
</reference>
<proteinExistence type="predicted"/>
<dbReference type="Proteomes" id="UP000007060">
    <property type="component" value="Unassembled WGS sequence"/>
</dbReference>
<protein>
    <submittedName>
        <fullName evidence="1">Bud site selection protein</fullName>
    </submittedName>
</protein>
<evidence type="ECO:0000313" key="1">
    <source>
        <dbReference type="EMBL" id="EDN62983.1"/>
    </source>
</evidence>
<sequence length="153" mass="17994">MFCTWDSWDTGTSRKSHSPHRNCLAVRFLQLPFSSFLPCVITYMKSWQTSIGDSEFPLTSFQILVTDAEVVVQRIFDCTNGYLPGWHYRNTVFIEHTTSYHRSHFCIFVEGVWVCGEFVKKWFEIPFDNRIENYTKQFPWILIGFGNQVSKAL</sequence>
<evidence type="ECO:0000313" key="2">
    <source>
        <dbReference type="Proteomes" id="UP000007060"/>
    </source>
</evidence>
<dbReference type="HOGENOM" id="CLU_1714738_0_0_1"/>
<comment type="caution">
    <text evidence="1">The sequence shown here is derived from an EMBL/GenBank/DDBJ whole genome shotgun (WGS) entry which is preliminary data.</text>
</comment>
<name>A6ZQW2_YEAS7</name>
<gene>
    <name evidence="1" type="primary">BUD25</name>
    <name evidence="1" type="ORF">SCY_1510</name>
</gene>
<organism evidence="1 2">
    <name type="scientific">Saccharomyces cerevisiae (strain YJM789)</name>
    <name type="common">Baker's yeast</name>
    <dbReference type="NCBI Taxonomy" id="307796"/>
    <lineage>
        <taxon>Eukaryota</taxon>
        <taxon>Fungi</taxon>
        <taxon>Dikarya</taxon>
        <taxon>Ascomycota</taxon>
        <taxon>Saccharomycotina</taxon>
        <taxon>Saccharomycetes</taxon>
        <taxon>Saccharomycetales</taxon>
        <taxon>Saccharomycetaceae</taxon>
        <taxon>Saccharomyces</taxon>
    </lineage>
</organism>
<dbReference type="AlphaFoldDB" id="A6ZQW2"/>
<accession>A6ZQW2</accession>